<reference evidence="5 6" key="1">
    <citation type="submission" date="2024-02" db="EMBL/GenBank/DDBJ databases">
        <title>Microbulbifer aestuariivivens NBRC 112533.</title>
        <authorList>
            <person name="Ichikawa N."/>
            <person name="Katano-Makiyama Y."/>
            <person name="Hidaka K."/>
        </authorList>
    </citation>
    <scope>NUCLEOTIDE SEQUENCE [LARGE SCALE GENOMIC DNA]</scope>
    <source>
        <strain evidence="5 6">NBRC 112533</strain>
    </source>
</reference>
<keyword evidence="6" id="KW-1185">Reference proteome</keyword>
<evidence type="ECO:0000256" key="2">
    <source>
        <dbReference type="ARBA" id="ARBA00022801"/>
    </source>
</evidence>
<organism evidence="5 6">
    <name type="scientific">Microbulbifer aestuariivivens</name>
    <dbReference type="NCBI Taxonomy" id="1908308"/>
    <lineage>
        <taxon>Bacteria</taxon>
        <taxon>Pseudomonadati</taxon>
        <taxon>Pseudomonadota</taxon>
        <taxon>Gammaproteobacteria</taxon>
        <taxon>Cellvibrionales</taxon>
        <taxon>Microbulbiferaceae</taxon>
        <taxon>Microbulbifer</taxon>
    </lineage>
</organism>
<dbReference type="InterPro" id="IPR020476">
    <property type="entry name" value="Nudix_hydrolase"/>
</dbReference>
<comment type="cofactor">
    <cofactor evidence="1">
        <name>Mg(2+)</name>
        <dbReference type="ChEBI" id="CHEBI:18420"/>
    </cofactor>
</comment>
<dbReference type="EMBL" id="BAABRT010000017">
    <property type="protein sequence ID" value="GAA5525549.1"/>
    <property type="molecule type" value="Genomic_DNA"/>
</dbReference>
<comment type="caution">
    <text evidence="5">The sequence shown here is derived from an EMBL/GenBank/DDBJ whole genome shotgun (WGS) entry which is preliminary data.</text>
</comment>
<accession>A0ABP9WR78</accession>
<dbReference type="InterPro" id="IPR015797">
    <property type="entry name" value="NUDIX_hydrolase-like_dom_sf"/>
</dbReference>
<dbReference type="PANTHER" id="PTHR43046">
    <property type="entry name" value="GDP-MANNOSE MANNOSYL HYDROLASE"/>
    <property type="match status" value="1"/>
</dbReference>
<dbReference type="PANTHER" id="PTHR43046:SF14">
    <property type="entry name" value="MUTT_NUDIX FAMILY PROTEIN"/>
    <property type="match status" value="1"/>
</dbReference>
<proteinExistence type="predicted"/>
<dbReference type="SUPFAM" id="SSF55811">
    <property type="entry name" value="Nudix"/>
    <property type="match status" value="1"/>
</dbReference>
<keyword evidence="2" id="KW-0378">Hydrolase</keyword>
<dbReference type="PROSITE" id="PS51462">
    <property type="entry name" value="NUDIX"/>
    <property type="match status" value="1"/>
</dbReference>
<dbReference type="Pfam" id="PF00293">
    <property type="entry name" value="NUDIX"/>
    <property type="match status" value="1"/>
</dbReference>
<keyword evidence="3" id="KW-0472">Membrane</keyword>
<protein>
    <submittedName>
        <fullName evidence="5">NADH pyrophosphatase</fullName>
    </submittedName>
</protein>
<dbReference type="InterPro" id="IPR000086">
    <property type="entry name" value="NUDIX_hydrolase_dom"/>
</dbReference>
<keyword evidence="3" id="KW-1133">Transmembrane helix</keyword>
<dbReference type="Gene3D" id="3.90.79.10">
    <property type="entry name" value="Nucleoside Triphosphate Pyrophosphohydrolase"/>
    <property type="match status" value="1"/>
</dbReference>
<evidence type="ECO:0000313" key="6">
    <source>
        <dbReference type="Proteomes" id="UP001408594"/>
    </source>
</evidence>
<evidence type="ECO:0000259" key="4">
    <source>
        <dbReference type="PROSITE" id="PS51462"/>
    </source>
</evidence>
<gene>
    <name evidence="5" type="primary">nudC_1</name>
    <name evidence="5" type="ORF">Maes01_02119</name>
</gene>
<evidence type="ECO:0000256" key="1">
    <source>
        <dbReference type="ARBA" id="ARBA00001946"/>
    </source>
</evidence>
<name>A0ABP9WR78_9GAMM</name>
<feature type="domain" description="Nudix hydrolase" evidence="4">
    <location>
        <begin position="129"/>
        <end position="252"/>
    </location>
</feature>
<dbReference type="Proteomes" id="UP001408594">
    <property type="component" value="Unassembled WGS sequence"/>
</dbReference>
<sequence length="263" mass="30367">MMVEVEELSARDGQSGAFVQFAGQYEDPGDFSNAQIQGVIPRHARTTLLSPGPFWRRAYPDPANIELRSPADIAVYSGSMRSILKKTTVALFLLGAFTALAFVLFPGLKYEIYRRLSPAIRWDISYAVTDKFLVGMIYFVERGDQLLLVRHSYQDKWALPGGWLNRYESFEESAQRELREEMGVEIEDFELLEVTKVPRSEIINIAIRGRLKDGKIRIRDAEIAEFRFFDLNALPDDLLYPHKPYIRRYLNRKPERDRAAEPQ</sequence>
<evidence type="ECO:0000313" key="5">
    <source>
        <dbReference type="EMBL" id="GAA5525549.1"/>
    </source>
</evidence>
<dbReference type="PRINTS" id="PR00502">
    <property type="entry name" value="NUDIXFAMILY"/>
</dbReference>
<keyword evidence="3" id="KW-0812">Transmembrane</keyword>
<feature type="transmembrane region" description="Helical" evidence="3">
    <location>
        <begin position="89"/>
        <end position="108"/>
    </location>
</feature>
<evidence type="ECO:0000256" key="3">
    <source>
        <dbReference type="SAM" id="Phobius"/>
    </source>
</evidence>